<comment type="caution">
    <text evidence="7">The sequence shown here is derived from an EMBL/GenBank/DDBJ whole genome shotgun (WGS) entry which is preliminary data.</text>
</comment>
<dbReference type="SUPFAM" id="SSF54236">
    <property type="entry name" value="Ubiquitin-like"/>
    <property type="match status" value="1"/>
</dbReference>
<proteinExistence type="predicted"/>
<accession>A0A4Z2HYC0</accession>
<evidence type="ECO:0000313" key="7">
    <source>
        <dbReference type="EMBL" id="TNN69932.1"/>
    </source>
</evidence>
<evidence type="ECO:0000259" key="6">
    <source>
        <dbReference type="Pfam" id="PF21801"/>
    </source>
</evidence>
<protein>
    <submittedName>
        <fullName evidence="7">Apoptosis-stimulating of p53 protein 1</fullName>
    </submittedName>
</protein>
<dbReference type="Gene3D" id="3.10.20.90">
    <property type="entry name" value="Phosphatidylinositol 3-kinase Catalytic Subunit, Chain A, domain 1"/>
    <property type="match status" value="1"/>
</dbReference>
<evidence type="ECO:0000256" key="2">
    <source>
        <dbReference type="ARBA" id="ARBA00022737"/>
    </source>
</evidence>
<dbReference type="OrthoDB" id="10038642at2759"/>
<evidence type="ECO:0000313" key="8">
    <source>
        <dbReference type="Proteomes" id="UP000314294"/>
    </source>
</evidence>
<name>A0A4Z2HYC0_9TELE</name>
<feature type="region of interest" description="Disordered" evidence="5">
    <location>
        <begin position="86"/>
        <end position="150"/>
    </location>
</feature>
<dbReference type="GO" id="GO:0002039">
    <property type="term" value="F:p53 binding"/>
    <property type="evidence" value="ECO:0007669"/>
    <property type="project" value="InterPro"/>
</dbReference>
<dbReference type="EMBL" id="SRLO01000169">
    <property type="protein sequence ID" value="TNN69932.1"/>
    <property type="molecule type" value="Genomic_DNA"/>
</dbReference>
<feature type="domain" description="Apoptosis-stimulating of p53 protein 2-like RA" evidence="6">
    <location>
        <begin position="3"/>
        <end position="82"/>
    </location>
</feature>
<organism evidence="7 8">
    <name type="scientific">Liparis tanakae</name>
    <name type="common">Tanaka's snailfish</name>
    <dbReference type="NCBI Taxonomy" id="230148"/>
    <lineage>
        <taxon>Eukaryota</taxon>
        <taxon>Metazoa</taxon>
        <taxon>Chordata</taxon>
        <taxon>Craniata</taxon>
        <taxon>Vertebrata</taxon>
        <taxon>Euteleostomi</taxon>
        <taxon>Actinopterygii</taxon>
        <taxon>Neopterygii</taxon>
        <taxon>Teleostei</taxon>
        <taxon>Neoteleostei</taxon>
        <taxon>Acanthomorphata</taxon>
        <taxon>Eupercaria</taxon>
        <taxon>Perciformes</taxon>
        <taxon>Cottioidei</taxon>
        <taxon>Cottales</taxon>
        <taxon>Liparidae</taxon>
        <taxon>Liparis</taxon>
    </lineage>
</organism>
<evidence type="ECO:0000256" key="5">
    <source>
        <dbReference type="SAM" id="MobiDB-lite"/>
    </source>
</evidence>
<dbReference type="InterPro" id="IPR047163">
    <property type="entry name" value="ASPP1/2"/>
</dbReference>
<keyword evidence="4" id="KW-0539">Nucleus</keyword>
<dbReference type="InterPro" id="IPR048942">
    <property type="entry name" value="ASPP2-like_RA"/>
</dbReference>
<reference evidence="7 8" key="1">
    <citation type="submission" date="2019-03" db="EMBL/GenBank/DDBJ databases">
        <title>First draft genome of Liparis tanakae, snailfish: a comprehensive survey of snailfish specific genes.</title>
        <authorList>
            <person name="Kim W."/>
            <person name="Song I."/>
            <person name="Jeong J.-H."/>
            <person name="Kim D."/>
            <person name="Kim S."/>
            <person name="Ryu S."/>
            <person name="Song J.Y."/>
            <person name="Lee S.K."/>
        </authorList>
    </citation>
    <scope>NUCLEOTIDE SEQUENCE [LARGE SCALE GENOMIC DNA]</scope>
    <source>
        <tissue evidence="7">Muscle</tissue>
    </source>
</reference>
<dbReference type="GO" id="GO:0042981">
    <property type="term" value="P:regulation of apoptotic process"/>
    <property type="evidence" value="ECO:0007669"/>
    <property type="project" value="InterPro"/>
</dbReference>
<dbReference type="Pfam" id="PF21801">
    <property type="entry name" value="ASPP2-like_RA"/>
    <property type="match status" value="1"/>
</dbReference>
<evidence type="ECO:0000256" key="3">
    <source>
        <dbReference type="ARBA" id="ARBA00023043"/>
    </source>
</evidence>
<dbReference type="PANTHER" id="PTHR24131">
    <property type="entry name" value="APOPTOSIS-STIMULATING OF P53 PROTEIN"/>
    <property type="match status" value="1"/>
</dbReference>
<dbReference type="Proteomes" id="UP000314294">
    <property type="component" value="Unassembled WGS sequence"/>
</dbReference>
<gene>
    <name evidence="7" type="primary">PPP1R13B_2</name>
    <name evidence="7" type="ORF">EYF80_019805</name>
</gene>
<evidence type="ECO:0000256" key="4">
    <source>
        <dbReference type="ARBA" id="ARBA00023242"/>
    </source>
</evidence>
<comment type="subcellular location">
    <subcellularLocation>
        <location evidence="1">Nucleus</location>
    </subcellularLocation>
</comment>
<dbReference type="InterPro" id="IPR029071">
    <property type="entry name" value="Ubiquitin-like_domsf"/>
</dbReference>
<keyword evidence="2" id="KW-0677">Repeat</keyword>
<dbReference type="PANTHER" id="PTHR24131:SF15">
    <property type="entry name" value="APOPTOSIS-STIMULATING PROTEIN OF P53-LIKE ISOFORM X1"/>
    <property type="match status" value="1"/>
</dbReference>
<dbReference type="CDD" id="cd16125">
    <property type="entry name" value="RA_ASPP1_2"/>
    <property type="match status" value="1"/>
</dbReference>
<feature type="compositionally biased region" description="Polar residues" evidence="5">
    <location>
        <begin position="86"/>
        <end position="103"/>
    </location>
</feature>
<sequence>MLPVILTVYLNDTQQMLTEVPVTPATRVIDVVEYCKEAGEGECHLAEVWSGHERVLPQEVLLLDLLQQWGARRPEVSFYLRHCPSWTQGSPQPLEQSWTSESTESADDKPVTDRASVLGSLRRTNRIETLDPTACNSTSRSCAPERTAER</sequence>
<dbReference type="AlphaFoldDB" id="A0A4Z2HYC0"/>
<dbReference type="GO" id="GO:0005634">
    <property type="term" value="C:nucleus"/>
    <property type="evidence" value="ECO:0007669"/>
    <property type="project" value="UniProtKB-SubCell"/>
</dbReference>
<keyword evidence="3" id="KW-0040">ANK repeat</keyword>
<keyword evidence="8" id="KW-1185">Reference proteome</keyword>
<evidence type="ECO:0000256" key="1">
    <source>
        <dbReference type="ARBA" id="ARBA00004123"/>
    </source>
</evidence>